<dbReference type="EMBL" id="DRSQ01000029">
    <property type="protein sequence ID" value="HHE31281.1"/>
    <property type="molecule type" value="Genomic_DNA"/>
</dbReference>
<organism evidence="2">
    <name type="scientific">Chlorobaculum parvum</name>
    <dbReference type="NCBI Taxonomy" id="274539"/>
    <lineage>
        <taxon>Bacteria</taxon>
        <taxon>Pseudomonadati</taxon>
        <taxon>Chlorobiota</taxon>
        <taxon>Chlorobiia</taxon>
        <taxon>Chlorobiales</taxon>
        <taxon>Chlorobiaceae</taxon>
        <taxon>Chlorobaculum</taxon>
    </lineage>
</organism>
<sequence>MLKMSVVSIGEVLVDQAVLDARFSCPLELCKGSCCVEGELGAPIDEPEARYLETTVEPLRDLLPERALRYIHRHGCTELYQGDLYTRTIDERECVFVIYKNGVALCAVEAACKRGELPSNKPLSCRLFPIRVRKKFGLDYLVYEQHAMCREARRRGEEQQVRLVDFLRAPLTERYGREWYESLLAFVDSST</sequence>
<proteinExistence type="inferred from homology"/>
<dbReference type="Proteomes" id="UP000886058">
    <property type="component" value="Unassembled WGS sequence"/>
</dbReference>
<accession>A0A7C5HDQ5</accession>
<gene>
    <name evidence="2" type="ORF">ENL07_01230</name>
</gene>
<evidence type="ECO:0000313" key="2">
    <source>
        <dbReference type="EMBL" id="HHE31281.1"/>
    </source>
</evidence>
<comment type="caution">
    <text evidence="2">The sequence shown here is derived from an EMBL/GenBank/DDBJ whole genome shotgun (WGS) entry which is preliminary data.</text>
</comment>
<dbReference type="AlphaFoldDB" id="A0A7C5HDQ5"/>
<name>A0A7C5HDQ5_9CHLB</name>
<dbReference type="Pfam" id="PF11307">
    <property type="entry name" value="DUF3109"/>
    <property type="match status" value="1"/>
</dbReference>
<evidence type="ECO:0000256" key="1">
    <source>
        <dbReference type="ARBA" id="ARBA00093770"/>
    </source>
</evidence>
<reference evidence="2" key="1">
    <citation type="journal article" date="2020" name="mSystems">
        <title>Genome- and Community-Level Interaction Insights into Carbon Utilization and Element Cycling Functions of Hydrothermarchaeota in Hydrothermal Sediment.</title>
        <authorList>
            <person name="Zhou Z."/>
            <person name="Liu Y."/>
            <person name="Xu W."/>
            <person name="Pan J."/>
            <person name="Luo Z.H."/>
            <person name="Li M."/>
        </authorList>
    </citation>
    <scope>NUCLEOTIDE SEQUENCE [LARGE SCALE GENOMIC DNA]</scope>
    <source>
        <strain evidence="2">HyVt-633</strain>
    </source>
</reference>
<protein>
    <submittedName>
        <fullName evidence="2">DUF3109 family protein</fullName>
    </submittedName>
</protein>
<dbReference type="InterPro" id="IPR021458">
    <property type="entry name" value="Rv0495c"/>
</dbReference>
<comment type="similarity">
    <text evidence="1">Belongs to the Rv0495c family.</text>
</comment>